<feature type="domain" description="Fringe-like glycosyltransferase" evidence="13">
    <location>
        <begin position="298"/>
        <end position="359"/>
    </location>
</feature>
<dbReference type="GeneID" id="87907531"/>
<evidence type="ECO:0000256" key="7">
    <source>
        <dbReference type="ARBA" id="ARBA00022692"/>
    </source>
</evidence>
<dbReference type="EC" id="2.4.1.122" evidence="4"/>
<evidence type="ECO:0000256" key="2">
    <source>
        <dbReference type="ARBA" id="ARBA00004922"/>
    </source>
</evidence>
<evidence type="ECO:0000256" key="10">
    <source>
        <dbReference type="ARBA" id="ARBA00022989"/>
    </source>
</evidence>
<reference evidence="14 15" key="1">
    <citation type="journal article" date="2023" name="bioRxiv">
        <title>High-quality genome assemblies of four members of thePodospora anserinaspecies complex.</title>
        <authorList>
            <person name="Ament-Velasquez S.L."/>
            <person name="Vogan A.A."/>
            <person name="Wallerman O."/>
            <person name="Hartmann F."/>
            <person name="Gautier V."/>
            <person name="Silar P."/>
            <person name="Giraud T."/>
            <person name="Johannesson H."/>
        </authorList>
    </citation>
    <scope>NUCLEOTIDE SEQUENCE [LARGE SCALE GENOMIC DNA]</scope>
    <source>
        <strain evidence="14 15">CBS 415.72m</strain>
    </source>
</reference>
<name>A0ABR0GM15_9PEZI</name>
<evidence type="ECO:0000256" key="9">
    <source>
        <dbReference type="ARBA" id="ARBA00022968"/>
    </source>
</evidence>
<keyword evidence="10" id="KW-1133">Transmembrane helix</keyword>
<dbReference type="PANTHER" id="PTHR23033:SF47">
    <property type="entry name" value="APPLE DOMAIN-CONTAINING PROTEIN-RELATED"/>
    <property type="match status" value="1"/>
</dbReference>
<keyword evidence="11" id="KW-0472">Membrane</keyword>
<evidence type="ECO:0000256" key="1">
    <source>
        <dbReference type="ARBA" id="ARBA00004606"/>
    </source>
</evidence>
<evidence type="ECO:0000313" key="15">
    <source>
        <dbReference type="Proteomes" id="UP001323405"/>
    </source>
</evidence>
<evidence type="ECO:0000256" key="5">
    <source>
        <dbReference type="ARBA" id="ARBA00022676"/>
    </source>
</evidence>
<evidence type="ECO:0000256" key="6">
    <source>
        <dbReference type="ARBA" id="ARBA00022679"/>
    </source>
</evidence>
<keyword evidence="9" id="KW-0735">Signal-anchor</keyword>
<dbReference type="EMBL" id="JAFFHA010000004">
    <property type="protein sequence ID" value="KAK4656776.1"/>
    <property type="molecule type" value="Genomic_DNA"/>
</dbReference>
<dbReference type="Gene3D" id="3.90.550.50">
    <property type="match status" value="1"/>
</dbReference>
<proteinExistence type="inferred from homology"/>
<evidence type="ECO:0000259" key="13">
    <source>
        <dbReference type="Pfam" id="PF02434"/>
    </source>
</evidence>
<dbReference type="Proteomes" id="UP001323405">
    <property type="component" value="Unassembled WGS sequence"/>
</dbReference>
<keyword evidence="7" id="KW-0812">Transmembrane</keyword>
<sequence>MASEPSSDLKVVFGSCPEPLCGLRRRVNFNMILGIPTKSRSPPIRFESLCNTSYRGHSLHKKVGVWDIQLTRSCLGAPWMPCIMVVTYRNNRLVPAIVISACLWGIYHLVDVKIPNESYHTVILPDWRTPPSQVGHDVDLDPHSHPTTTAWSPPPAVQTPDPTKSPNGKPKDSTLAPEDVLLIMKTGYTSLWKRLLIHLTTSLSPDRIPQPNSVIYSDAPSTIGTFNIIDALENTTHTLKSNHPDFEIYRQQPLYNSHNAYVEAAGIEGDNFGPAGGWIIDKYKFVPLMQHAGRNYPDAKWYIYMEDDTYLFLTNILAYLSKYDWRKSHYLGSFAGKSDVIFAHGGAGFVISRGAWERSFGQNDKMAADYEEYTAAHCCGDQVLGHALNKYGVKFGENNGDERFTWGFNPVVHWRFGFEKWNWCEPLLSWHKVHSRDVARYYQLEQEWDFEKDGPIRHGDFAERVILPELRARNNRAEWWDNMSGVWQVSSGNKNDPPGPQGKGYDEGKWKKAWGSVGDCEEACKSWGDCVQWSWVEDLCKMDNKFMMGQGYAPAMMERKTALKRTSGWLTDRLEGWKCA</sequence>
<evidence type="ECO:0000256" key="11">
    <source>
        <dbReference type="ARBA" id="ARBA00023136"/>
    </source>
</evidence>
<evidence type="ECO:0000313" key="14">
    <source>
        <dbReference type="EMBL" id="KAK4656776.1"/>
    </source>
</evidence>
<keyword evidence="6" id="KW-0808">Transferase</keyword>
<dbReference type="PANTHER" id="PTHR23033">
    <property type="entry name" value="BETA1,3-GALACTOSYLTRANSFERASE"/>
    <property type="match status" value="1"/>
</dbReference>
<organism evidence="14 15">
    <name type="scientific">Podospora pseudocomata</name>
    <dbReference type="NCBI Taxonomy" id="2093779"/>
    <lineage>
        <taxon>Eukaryota</taxon>
        <taxon>Fungi</taxon>
        <taxon>Dikarya</taxon>
        <taxon>Ascomycota</taxon>
        <taxon>Pezizomycotina</taxon>
        <taxon>Sordariomycetes</taxon>
        <taxon>Sordariomycetidae</taxon>
        <taxon>Sordariales</taxon>
        <taxon>Podosporaceae</taxon>
        <taxon>Podospora</taxon>
    </lineage>
</organism>
<accession>A0ABR0GM15</accession>
<dbReference type="InterPro" id="IPR003378">
    <property type="entry name" value="Fringe-like_glycosylTrfase"/>
</dbReference>
<comment type="pathway">
    <text evidence="2">Protein modification; protein glycosylation.</text>
</comment>
<protein>
    <recommendedName>
        <fullName evidence="4">N-acetylgalactosaminide beta-1,3-galactosyltransferase</fullName>
        <ecNumber evidence="4">2.4.1.122</ecNumber>
    </recommendedName>
</protein>
<comment type="subcellular location">
    <subcellularLocation>
        <location evidence="1">Membrane</location>
        <topology evidence="1">Single-pass type II membrane protein</topology>
    </subcellularLocation>
</comment>
<feature type="region of interest" description="Disordered" evidence="12">
    <location>
        <begin position="134"/>
        <end position="173"/>
    </location>
</feature>
<evidence type="ECO:0000256" key="4">
    <source>
        <dbReference type="ARBA" id="ARBA00012557"/>
    </source>
</evidence>
<gene>
    <name evidence="14" type="ORF">QC762_207180</name>
</gene>
<keyword evidence="8" id="KW-0547">Nucleotide-binding</keyword>
<comment type="caution">
    <text evidence="14">The sequence shown here is derived from an EMBL/GenBank/DDBJ whole genome shotgun (WGS) entry which is preliminary data.</text>
</comment>
<keyword evidence="15" id="KW-1185">Reference proteome</keyword>
<dbReference type="RefSeq" id="XP_062745751.1">
    <property type="nucleotide sequence ID" value="XM_062887624.1"/>
</dbReference>
<dbReference type="Pfam" id="PF02434">
    <property type="entry name" value="Fringe"/>
    <property type="match status" value="1"/>
</dbReference>
<evidence type="ECO:0000256" key="12">
    <source>
        <dbReference type="SAM" id="MobiDB-lite"/>
    </source>
</evidence>
<dbReference type="InterPro" id="IPR026050">
    <property type="entry name" value="C1GALT1/C1GALT1_chp1"/>
</dbReference>
<evidence type="ECO:0000256" key="3">
    <source>
        <dbReference type="ARBA" id="ARBA00006462"/>
    </source>
</evidence>
<evidence type="ECO:0000256" key="8">
    <source>
        <dbReference type="ARBA" id="ARBA00022741"/>
    </source>
</evidence>
<keyword evidence="5" id="KW-0328">Glycosyltransferase</keyword>
<comment type="similarity">
    <text evidence="3">Belongs to the glycosyltransferase 31 family. Beta3-Gal-T subfamily.</text>
</comment>